<dbReference type="GO" id="GO:1990904">
    <property type="term" value="C:ribonucleoprotein complex"/>
    <property type="evidence" value="ECO:0007669"/>
    <property type="project" value="UniProtKB-KW"/>
</dbReference>
<organism evidence="5 6">
    <name type="scientific">Methanofollis liminatans DSM 4140</name>
    <dbReference type="NCBI Taxonomy" id="28892"/>
    <lineage>
        <taxon>Archaea</taxon>
        <taxon>Methanobacteriati</taxon>
        <taxon>Methanobacteriota</taxon>
        <taxon>Stenosarchaea group</taxon>
        <taxon>Methanomicrobia</taxon>
        <taxon>Methanomicrobiales</taxon>
        <taxon>Methanomicrobiaceae</taxon>
        <taxon>Methanofollis</taxon>
    </lineage>
</organism>
<proteinExistence type="inferred from homology"/>
<evidence type="ECO:0000259" key="4">
    <source>
        <dbReference type="PROSITE" id="PS52002"/>
    </source>
</evidence>
<dbReference type="HOGENOM" id="CLU_076902_11_1_2"/>
<evidence type="ECO:0000256" key="3">
    <source>
        <dbReference type="ARBA" id="ARBA00023274"/>
    </source>
</evidence>
<dbReference type="InterPro" id="IPR010920">
    <property type="entry name" value="LSM_dom_sf"/>
</dbReference>
<dbReference type="CDD" id="cd01731">
    <property type="entry name" value="archaeal_Sm1"/>
    <property type="match status" value="1"/>
</dbReference>
<keyword evidence="6" id="KW-1185">Reference proteome</keyword>
<dbReference type="InterPro" id="IPR022901">
    <property type="entry name" value="snRNP_Sm-like_arc"/>
</dbReference>
<reference evidence="5 6" key="1">
    <citation type="submission" date="2011-08" db="EMBL/GenBank/DDBJ databases">
        <title>The complete genome of Methanofollis liminatans DSM 4140.</title>
        <authorList>
            <consortium name="US DOE Joint Genome Institute (JGI-PGF)"/>
            <person name="Lucas S."/>
            <person name="Han J."/>
            <person name="Lapidus A."/>
            <person name="Bruce D."/>
            <person name="Goodwin L."/>
            <person name="Pitluck S."/>
            <person name="Peters L."/>
            <person name="Kyrpides N."/>
            <person name="Mavromatis K."/>
            <person name="Ivanova N."/>
            <person name="Mikhailova N."/>
            <person name="Lu M."/>
            <person name="Detter J.C."/>
            <person name="Tapia R."/>
            <person name="Han C."/>
            <person name="Land M."/>
            <person name="Hauser L."/>
            <person name="Markowitz V."/>
            <person name="Cheng J.-F."/>
            <person name="Hugenholtz P."/>
            <person name="Woyke T."/>
            <person name="Wu D."/>
            <person name="Spring S."/>
            <person name="Schuler E."/>
            <person name="Brambilla E."/>
            <person name="Klenk H.-P."/>
            <person name="Eisen J.A."/>
        </authorList>
    </citation>
    <scope>NUCLEOTIDE SEQUENCE [LARGE SCALE GENOMIC DNA]</scope>
    <source>
        <strain evidence="5 6">DSM 4140</strain>
    </source>
</reference>
<comment type="similarity">
    <text evidence="1">Belongs to the snRNP Sm proteins family.</text>
</comment>
<evidence type="ECO:0000313" key="5">
    <source>
        <dbReference type="EMBL" id="EJG08247.1"/>
    </source>
</evidence>
<dbReference type="Proteomes" id="UP000005095">
    <property type="component" value="Chromosome"/>
</dbReference>
<dbReference type="Pfam" id="PF01423">
    <property type="entry name" value="LSM"/>
    <property type="match status" value="1"/>
</dbReference>
<dbReference type="STRING" id="28892.Metli_2309"/>
<evidence type="ECO:0000256" key="1">
    <source>
        <dbReference type="ARBA" id="ARBA00006850"/>
    </source>
</evidence>
<sequence length="88" mass="9694">MYGTLEEVLKVIAMTKRPLEILDQVLNGQPVIISLKGGHEIRGVLQGYDVHLNLVLDRAEEEVDGAVVKRGTLIVRGDNVIYISPSVE</sequence>
<dbReference type="SMART" id="SM00651">
    <property type="entry name" value="Sm"/>
    <property type="match status" value="1"/>
</dbReference>
<protein>
    <recommendedName>
        <fullName evidence="2">Putative snRNP Sm-like protein</fullName>
    </recommendedName>
</protein>
<feature type="domain" description="Sm" evidence="4">
    <location>
        <begin position="18"/>
        <end position="88"/>
    </location>
</feature>
<dbReference type="SUPFAM" id="SSF50182">
    <property type="entry name" value="Sm-like ribonucleoproteins"/>
    <property type="match status" value="1"/>
</dbReference>
<gene>
    <name evidence="5" type="ORF">Metli_2309</name>
</gene>
<accession>J1L538</accession>
<dbReference type="PROSITE" id="PS52002">
    <property type="entry name" value="SM"/>
    <property type="match status" value="1"/>
</dbReference>
<keyword evidence="3 5" id="KW-0687">Ribonucleoprotein</keyword>
<dbReference type="InterPro" id="IPR001163">
    <property type="entry name" value="Sm_dom_euk/arc"/>
</dbReference>
<name>J1L538_9EURY</name>
<dbReference type="InterPro" id="IPR047575">
    <property type="entry name" value="Sm"/>
</dbReference>
<evidence type="ECO:0000313" key="6">
    <source>
        <dbReference type="Proteomes" id="UP000005095"/>
    </source>
</evidence>
<dbReference type="EMBL" id="CM001555">
    <property type="protein sequence ID" value="EJG08247.1"/>
    <property type="molecule type" value="Genomic_DNA"/>
</dbReference>
<dbReference type="Gene3D" id="2.30.30.100">
    <property type="match status" value="1"/>
</dbReference>
<dbReference type="AlphaFoldDB" id="J1L538"/>
<evidence type="ECO:0000256" key="2">
    <source>
        <dbReference type="ARBA" id="ARBA00021121"/>
    </source>
</evidence>
<dbReference type="GO" id="GO:0003723">
    <property type="term" value="F:RNA binding"/>
    <property type="evidence" value="ECO:0007669"/>
    <property type="project" value="InterPro"/>
</dbReference>